<evidence type="ECO:0000256" key="10">
    <source>
        <dbReference type="ARBA" id="ARBA00023128"/>
    </source>
</evidence>
<name>A0ABD3WZZ2_SINWO</name>
<sequence length="457" mass="52032">MTVQESTLEMLSIVTIPCVQLEEEKLRMSADPRDLVSDAKNFCDSLTNVFLMKKRDPQTRHLLEKAKQLVESLLDEIGKHGPSSGPLRPGRGGGGMGQLWVKLDELKRENDELRRGLCKSSEDKVPMFNKPQGPGEVIISELHKTRSEKENLQAQVEKLQTAVKELEHVNANMQDEYKRAKIATEASQKTIDKIRKENKASEALIKDLKAENEKLAQRLDQNLKSQVVLKGGRDMEVLTDRCRPSVIALQYNDLESQEWVDAKESLEDSGFDDEEMVTKFLSLVVLQSYKCSSRLLERLEAVVSEFLRRPTLALSSESSTNPNPNPTNPGEKRSLPEEMSSCIKEQLRKYYDKMDPTKLTRIISEELSSGQSNQSEFCENEAVKRFMNACAKITWQMVIQQPPMYLNSEDTTFDDRVHKLWWSCDHATSNKINYYIWPTLYDCKNGNVLVKGSVHAG</sequence>
<feature type="domain" description="Mitochondria-eating protein C-terminal" evidence="15">
    <location>
        <begin position="244"/>
        <end position="454"/>
    </location>
</feature>
<evidence type="ECO:0000256" key="4">
    <source>
        <dbReference type="ARBA" id="ARBA00008233"/>
    </source>
</evidence>
<evidence type="ECO:0000256" key="6">
    <source>
        <dbReference type="ARBA" id="ARBA00022490"/>
    </source>
</evidence>
<keyword evidence="17" id="KW-1185">Reference proteome</keyword>
<evidence type="ECO:0000256" key="2">
    <source>
        <dbReference type="ARBA" id="ARBA00004305"/>
    </source>
</evidence>
<gene>
    <name evidence="16" type="ORF">ACJMK2_030525</name>
</gene>
<comment type="similarity">
    <text evidence="4">Belongs to the MIEAP family.</text>
</comment>
<evidence type="ECO:0000256" key="3">
    <source>
        <dbReference type="ARBA" id="ARBA00004496"/>
    </source>
</evidence>
<dbReference type="GO" id="GO:0008289">
    <property type="term" value="F:lipid binding"/>
    <property type="evidence" value="ECO:0007669"/>
    <property type="project" value="UniProtKB-KW"/>
</dbReference>
<proteinExistence type="inferred from homology"/>
<feature type="coiled-coil region" evidence="13">
    <location>
        <begin position="142"/>
        <end position="225"/>
    </location>
</feature>
<evidence type="ECO:0000256" key="7">
    <source>
        <dbReference type="ARBA" id="ARBA00022787"/>
    </source>
</evidence>
<evidence type="ECO:0000259" key="15">
    <source>
        <dbReference type="Pfam" id="PF16026"/>
    </source>
</evidence>
<reference evidence="16 17" key="1">
    <citation type="submission" date="2024-11" db="EMBL/GenBank/DDBJ databases">
        <title>Chromosome-level genome assembly of the freshwater bivalve Anodonta woodiana.</title>
        <authorList>
            <person name="Chen X."/>
        </authorList>
    </citation>
    <scope>NUCLEOTIDE SEQUENCE [LARGE SCALE GENOMIC DNA]</scope>
    <source>
        <strain evidence="16">MN2024</strain>
        <tissue evidence="16">Gills</tissue>
    </source>
</reference>
<dbReference type="EMBL" id="JBJQND010000004">
    <property type="protein sequence ID" value="KAL3878155.1"/>
    <property type="molecule type" value="Genomic_DNA"/>
</dbReference>
<dbReference type="PANTHER" id="PTHR21771">
    <property type="entry name" value="MITOCHONDRIA-EATING PROTEIN-RELATED"/>
    <property type="match status" value="1"/>
</dbReference>
<evidence type="ECO:0000256" key="13">
    <source>
        <dbReference type="SAM" id="Coils"/>
    </source>
</evidence>
<evidence type="ECO:0000256" key="5">
    <source>
        <dbReference type="ARBA" id="ARBA00019863"/>
    </source>
</evidence>
<accession>A0ABD3WZZ2</accession>
<keyword evidence="7" id="KW-1000">Mitochondrion outer membrane</keyword>
<dbReference type="PANTHER" id="PTHR21771:SF0">
    <property type="entry name" value="MITOCHONDRIA-EATING PROTEIN"/>
    <property type="match status" value="1"/>
</dbReference>
<dbReference type="AlphaFoldDB" id="A0ABD3WZZ2"/>
<comment type="subcellular location">
    <subcellularLocation>
        <location evidence="3">Cytoplasm</location>
    </subcellularLocation>
    <subcellularLocation>
        <location evidence="2">Mitochondrion matrix</location>
    </subcellularLocation>
    <subcellularLocation>
        <location evidence="1">Mitochondrion outer membrane</location>
    </subcellularLocation>
</comment>
<dbReference type="GO" id="GO:0005741">
    <property type="term" value="C:mitochondrial outer membrane"/>
    <property type="evidence" value="ECO:0007669"/>
    <property type="project" value="UniProtKB-SubCell"/>
</dbReference>
<dbReference type="Proteomes" id="UP001634394">
    <property type="component" value="Unassembled WGS sequence"/>
</dbReference>
<keyword evidence="11" id="KW-0472">Membrane</keyword>
<keyword evidence="8 13" id="KW-0175">Coiled coil</keyword>
<evidence type="ECO:0000256" key="9">
    <source>
        <dbReference type="ARBA" id="ARBA00023121"/>
    </source>
</evidence>
<evidence type="ECO:0000313" key="16">
    <source>
        <dbReference type="EMBL" id="KAL3878155.1"/>
    </source>
</evidence>
<keyword evidence="6" id="KW-0963">Cytoplasm</keyword>
<protein>
    <recommendedName>
        <fullName evidence="5">Mitochondria-eating protein</fullName>
    </recommendedName>
    <alternativeName>
        <fullName evidence="12">Spermatogenesis-associated protein 18</fullName>
    </alternativeName>
</protein>
<keyword evidence="10" id="KW-0496">Mitochondrion</keyword>
<dbReference type="InterPro" id="IPR026169">
    <property type="entry name" value="MIEAP"/>
</dbReference>
<organism evidence="16 17">
    <name type="scientific">Sinanodonta woodiana</name>
    <name type="common">Chinese pond mussel</name>
    <name type="synonym">Anodonta woodiana</name>
    <dbReference type="NCBI Taxonomy" id="1069815"/>
    <lineage>
        <taxon>Eukaryota</taxon>
        <taxon>Metazoa</taxon>
        <taxon>Spiralia</taxon>
        <taxon>Lophotrochozoa</taxon>
        <taxon>Mollusca</taxon>
        <taxon>Bivalvia</taxon>
        <taxon>Autobranchia</taxon>
        <taxon>Heteroconchia</taxon>
        <taxon>Palaeoheterodonta</taxon>
        <taxon>Unionida</taxon>
        <taxon>Unionoidea</taxon>
        <taxon>Unionidae</taxon>
        <taxon>Unioninae</taxon>
        <taxon>Sinanodonta</taxon>
    </lineage>
</organism>
<evidence type="ECO:0000256" key="12">
    <source>
        <dbReference type="ARBA" id="ARBA00032687"/>
    </source>
</evidence>
<evidence type="ECO:0000256" key="11">
    <source>
        <dbReference type="ARBA" id="ARBA00023136"/>
    </source>
</evidence>
<comment type="caution">
    <text evidence="16">The sequence shown here is derived from an EMBL/GenBank/DDBJ whole genome shotgun (WGS) entry which is preliminary data.</text>
</comment>
<dbReference type="InterPro" id="IPR031981">
    <property type="entry name" value="MIEAP_C"/>
</dbReference>
<evidence type="ECO:0000256" key="14">
    <source>
        <dbReference type="SAM" id="MobiDB-lite"/>
    </source>
</evidence>
<evidence type="ECO:0000313" key="17">
    <source>
        <dbReference type="Proteomes" id="UP001634394"/>
    </source>
</evidence>
<evidence type="ECO:0000256" key="1">
    <source>
        <dbReference type="ARBA" id="ARBA00004294"/>
    </source>
</evidence>
<keyword evidence="9" id="KW-0446">Lipid-binding</keyword>
<dbReference type="Pfam" id="PF16026">
    <property type="entry name" value="MIEAP"/>
    <property type="match status" value="1"/>
</dbReference>
<feature type="region of interest" description="Disordered" evidence="14">
    <location>
        <begin position="314"/>
        <end position="338"/>
    </location>
</feature>
<dbReference type="GO" id="GO:0005759">
    <property type="term" value="C:mitochondrial matrix"/>
    <property type="evidence" value="ECO:0007669"/>
    <property type="project" value="UniProtKB-SubCell"/>
</dbReference>
<evidence type="ECO:0000256" key="8">
    <source>
        <dbReference type="ARBA" id="ARBA00023054"/>
    </source>
</evidence>